<name>A0A5S9M264_BACIA</name>
<evidence type="ECO:0000256" key="3">
    <source>
        <dbReference type="ARBA" id="ARBA00022448"/>
    </source>
</evidence>
<dbReference type="Pfam" id="PF01235">
    <property type="entry name" value="Na_Ala_symp"/>
    <property type="match status" value="1"/>
</dbReference>
<evidence type="ECO:0000256" key="2">
    <source>
        <dbReference type="ARBA" id="ARBA00009261"/>
    </source>
</evidence>
<keyword evidence="8 9" id="KW-0472">Membrane</keyword>
<dbReference type="InterPro" id="IPR001463">
    <property type="entry name" value="Na/Ala_symport"/>
</dbReference>
<dbReference type="GO" id="GO:0005283">
    <property type="term" value="F:amino acid:sodium symporter activity"/>
    <property type="evidence" value="ECO:0007669"/>
    <property type="project" value="InterPro"/>
</dbReference>
<organism evidence="10 11">
    <name type="scientific">Bacillus safensis</name>
    <dbReference type="NCBI Taxonomy" id="561879"/>
    <lineage>
        <taxon>Bacteria</taxon>
        <taxon>Bacillati</taxon>
        <taxon>Bacillota</taxon>
        <taxon>Bacilli</taxon>
        <taxon>Bacillales</taxon>
        <taxon>Bacillaceae</taxon>
        <taxon>Bacillus</taxon>
    </lineage>
</organism>
<keyword evidence="3" id="KW-0813">Transport</keyword>
<dbReference type="PANTHER" id="PTHR30330:SF1">
    <property type="entry name" value="AMINO-ACID CARRIER PROTEIN ALST"/>
    <property type="match status" value="1"/>
</dbReference>
<keyword evidence="4" id="KW-1003">Cell membrane</keyword>
<evidence type="ECO:0000313" key="10">
    <source>
        <dbReference type="EMBL" id="BBP86855.1"/>
    </source>
</evidence>
<evidence type="ECO:0000256" key="8">
    <source>
        <dbReference type="ARBA" id="ARBA00023136"/>
    </source>
</evidence>
<evidence type="ECO:0000256" key="5">
    <source>
        <dbReference type="ARBA" id="ARBA00022692"/>
    </source>
</evidence>
<dbReference type="GO" id="GO:0005886">
    <property type="term" value="C:plasma membrane"/>
    <property type="evidence" value="ECO:0007669"/>
    <property type="project" value="UniProtKB-SubCell"/>
</dbReference>
<gene>
    <name evidence="10" type="ORF">BsIDN1_04730</name>
</gene>
<evidence type="ECO:0000256" key="1">
    <source>
        <dbReference type="ARBA" id="ARBA00004651"/>
    </source>
</evidence>
<dbReference type="Proteomes" id="UP000464658">
    <property type="component" value="Chromosome"/>
</dbReference>
<reference evidence="10 11" key="1">
    <citation type="submission" date="2019-12" db="EMBL/GenBank/DDBJ databases">
        <title>Full genome sequence of a Bacillus safensis strain isolated from commercially available natto in Indonesia.</title>
        <authorList>
            <person name="Yoshida M."/>
            <person name="Uomi M."/>
            <person name="Waturangi D."/>
            <person name="Ekaputri J.J."/>
            <person name="Setiamarga D.H.E."/>
        </authorList>
    </citation>
    <scope>NUCLEOTIDE SEQUENCE [LARGE SCALE GENOMIC DNA]</scope>
    <source>
        <strain evidence="10 11">IDN1</strain>
    </source>
</reference>
<evidence type="ECO:0000256" key="7">
    <source>
        <dbReference type="ARBA" id="ARBA00022989"/>
    </source>
</evidence>
<evidence type="ECO:0000256" key="6">
    <source>
        <dbReference type="ARBA" id="ARBA00022847"/>
    </source>
</evidence>
<feature type="transmembrane region" description="Helical" evidence="9">
    <location>
        <begin position="16"/>
        <end position="35"/>
    </location>
</feature>
<keyword evidence="5 9" id="KW-0812">Transmembrane</keyword>
<sequence length="112" mass="12721">MNEKALLSYLTHTNDFIWTYIVIALLLGVGVYFTYRTRFLQVRMIKEMLRVLKEGRKEKKGISPFQAFAISMAARVGTGNITGIAIAIAIGGPGAIFFDVDRSHYWICLKFR</sequence>
<keyword evidence="6" id="KW-0769">Symport</keyword>
<dbReference type="EMBL" id="AP021906">
    <property type="protein sequence ID" value="BBP86855.1"/>
    <property type="molecule type" value="Genomic_DNA"/>
</dbReference>
<proteinExistence type="inferred from homology"/>
<accession>A0A5S9M264</accession>
<keyword evidence="7 9" id="KW-1133">Transmembrane helix</keyword>
<dbReference type="PANTHER" id="PTHR30330">
    <property type="entry name" value="AGSS FAMILY TRANSPORTER, SODIUM-ALANINE"/>
    <property type="match status" value="1"/>
</dbReference>
<comment type="subcellular location">
    <subcellularLocation>
        <location evidence="1">Cell membrane</location>
        <topology evidence="1">Multi-pass membrane protein</topology>
    </subcellularLocation>
</comment>
<comment type="similarity">
    <text evidence="2">Belongs to the alanine or glycine:cation symporter (AGCS) (TC 2.A.25) family.</text>
</comment>
<evidence type="ECO:0000256" key="9">
    <source>
        <dbReference type="SAM" id="Phobius"/>
    </source>
</evidence>
<evidence type="ECO:0000313" key="11">
    <source>
        <dbReference type="Proteomes" id="UP000464658"/>
    </source>
</evidence>
<evidence type="ECO:0000256" key="4">
    <source>
        <dbReference type="ARBA" id="ARBA00022475"/>
    </source>
</evidence>
<protein>
    <recommendedName>
        <fullName evidence="12">Amino acid carrier protein</fullName>
    </recommendedName>
</protein>
<evidence type="ECO:0008006" key="12">
    <source>
        <dbReference type="Google" id="ProtNLM"/>
    </source>
</evidence>
<dbReference type="AlphaFoldDB" id="A0A5S9M264"/>